<evidence type="ECO:0000259" key="1">
    <source>
        <dbReference type="Pfam" id="PF13880"/>
    </source>
</evidence>
<evidence type="ECO:0000313" key="2">
    <source>
        <dbReference type="EMBL" id="CAD8346590.1"/>
    </source>
</evidence>
<dbReference type="PANTHER" id="PTHR45884">
    <property type="entry name" value="N-ACETYLTRANSFERASE ECO"/>
    <property type="match status" value="1"/>
</dbReference>
<reference evidence="2" key="1">
    <citation type="submission" date="2021-01" db="EMBL/GenBank/DDBJ databases">
        <authorList>
            <person name="Corre E."/>
            <person name="Pelletier E."/>
            <person name="Niang G."/>
            <person name="Scheremetjew M."/>
            <person name="Finn R."/>
            <person name="Kale V."/>
            <person name="Holt S."/>
            <person name="Cochrane G."/>
            <person name="Meng A."/>
            <person name="Brown T."/>
            <person name="Cohen L."/>
        </authorList>
    </citation>
    <scope>NUCLEOTIDE SEQUENCE</scope>
    <source>
        <strain evidence="2">Pbaha01</strain>
    </source>
</reference>
<feature type="domain" description="N-acetyltransferase ESCO acetyl-transferase" evidence="1">
    <location>
        <begin position="210"/>
        <end position="274"/>
    </location>
</feature>
<dbReference type="InterPro" id="IPR016181">
    <property type="entry name" value="Acyl_CoA_acyltransferase"/>
</dbReference>
<dbReference type="GO" id="GO:0000785">
    <property type="term" value="C:chromatin"/>
    <property type="evidence" value="ECO:0007669"/>
    <property type="project" value="TreeGrafter"/>
</dbReference>
<dbReference type="PANTHER" id="PTHR45884:SF2">
    <property type="entry name" value="N-ACETYLTRANSFERASE ECO"/>
    <property type="match status" value="1"/>
</dbReference>
<accession>A0A7R9ZX41</accession>
<proteinExistence type="predicted"/>
<dbReference type="AlphaFoldDB" id="A0A7R9ZX41"/>
<dbReference type="GO" id="GO:0005634">
    <property type="term" value="C:nucleus"/>
    <property type="evidence" value="ECO:0007669"/>
    <property type="project" value="TreeGrafter"/>
</dbReference>
<dbReference type="EMBL" id="HBEG01003942">
    <property type="protein sequence ID" value="CAD8346590.1"/>
    <property type="molecule type" value="Transcribed_RNA"/>
</dbReference>
<dbReference type="SUPFAM" id="SSF55729">
    <property type="entry name" value="Acyl-CoA N-acyltransferases (Nat)"/>
    <property type="match status" value="1"/>
</dbReference>
<sequence>MVADSPLRLRRRTQVAMLAAHRYKRPRTVFCSKAAVVRRECQRPARQSQKQPQQALLAVARCCRECGARLGALEGALHHCTLSLEWPHTGATEAVGGPWLGAGVGAGGATVCRLVRLGSGLLAPAARAQFGALWDFVRGDLSHGLDQPAPERVAAGAAAVLLGLRGRKVVGLLWAERLEAGQLVECVSEGTACGGALQGAALGRRSPSARAALGVVLVWVRRSERRRGLATAMVDAMCRYAAGPGCRPVPREAVAFSQPTDMGLAFARSYSDTIHGGGVLVYHP</sequence>
<dbReference type="Gene3D" id="3.40.630.30">
    <property type="match status" value="1"/>
</dbReference>
<dbReference type="GO" id="GO:0007064">
    <property type="term" value="P:mitotic sister chromatid cohesion"/>
    <property type="evidence" value="ECO:0007669"/>
    <property type="project" value="TreeGrafter"/>
</dbReference>
<organism evidence="2">
    <name type="scientific">Pyrodinium bahamense</name>
    <dbReference type="NCBI Taxonomy" id="73915"/>
    <lineage>
        <taxon>Eukaryota</taxon>
        <taxon>Sar</taxon>
        <taxon>Alveolata</taxon>
        <taxon>Dinophyceae</taxon>
        <taxon>Gonyaulacales</taxon>
        <taxon>Pyrocystaceae</taxon>
        <taxon>Pyrodinium</taxon>
    </lineage>
</organism>
<name>A0A7R9ZX41_9DINO</name>
<dbReference type="InterPro" id="IPR028009">
    <property type="entry name" value="ESCO_Acetyltransf_dom"/>
</dbReference>
<gene>
    <name evidence="2" type="ORF">PBAH0796_LOCUS2328</name>
</gene>
<protein>
    <recommendedName>
        <fullName evidence="1">N-acetyltransferase ESCO acetyl-transferase domain-containing protein</fullName>
    </recommendedName>
</protein>
<dbReference type="Pfam" id="PF13880">
    <property type="entry name" value="Acetyltransf_13"/>
    <property type="match status" value="1"/>
</dbReference>
<dbReference type="CDD" id="cd04301">
    <property type="entry name" value="NAT_SF"/>
    <property type="match status" value="1"/>
</dbReference>
<dbReference type="GO" id="GO:0061733">
    <property type="term" value="F:protein-lysine-acetyltransferase activity"/>
    <property type="evidence" value="ECO:0007669"/>
    <property type="project" value="TreeGrafter"/>
</dbReference>